<dbReference type="AlphaFoldDB" id="A0A834TS27"/>
<accession>A0A834TS27</accession>
<dbReference type="EMBL" id="JAAIUW010000006">
    <property type="protein sequence ID" value="KAF7827303.1"/>
    <property type="molecule type" value="Genomic_DNA"/>
</dbReference>
<dbReference type="Proteomes" id="UP000634136">
    <property type="component" value="Unassembled WGS sequence"/>
</dbReference>
<protein>
    <submittedName>
        <fullName evidence="1">Uncharacterized protein</fullName>
    </submittedName>
</protein>
<proteinExistence type="predicted"/>
<evidence type="ECO:0000313" key="1">
    <source>
        <dbReference type="EMBL" id="KAF7827303.1"/>
    </source>
</evidence>
<gene>
    <name evidence="1" type="ORF">G2W53_018467</name>
</gene>
<reference evidence="1" key="1">
    <citation type="submission" date="2020-09" db="EMBL/GenBank/DDBJ databases">
        <title>Genome-Enabled Discovery of Anthraquinone Biosynthesis in Senna tora.</title>
        <authorList>
            <person name="Kang S.-H."/>
            <person name="Pandey R.P."/>
            <person name="Lee C.-M."/>
            <person name="Sim J.-S."/>
            <person name="Jeong J.-T."/>
            <person name="Choi B.-S."/>
            <person name="Jung M."/>
            <person name="Ginzburg D."/>
            <person name="Zhao K."/>
            <person name="Won S.Y."/>
            <person name="Oh T.-J."/>
            <person name="Yu Y."/>
            <person name="Kim N.-H."/>
            <person name="Lee O.R."/>
            <person name="Lee T.-H."/>
            <person name="Bashyal P."/>
            <person name="Kim T.-S."/>
            <person name="Lee W.-H."/>
            <person name="Kawkins C."/>
            <person name="Kim C.-K."/>
            <person name="Kim J.S."/>
            <person name="Ahn B.O."/>
            <person name="Rhee S.Y."/>
            <person name="Sohng J.K."/>
        </authorList>
    </citation>
    <scope>NUCLEOTIDE SEQUENCE</scope>
    <source>
        <tissue evidence="1">Leaf</tissue>
    </source>
</reference>
<evidence type="ECO:0000313" key="2">
    <source>
        <dbReference type="Proteomes" id="UP000634136"/>
    </source>
</evidence>
<keyword evidence="2" id="KW-1185">Reference proteome</keyword>
<organism evidence="1 2">
    <name type="scientific">Senna tora</name>
    <dbReference type="NCBI Taxonomy" id="362788"/>
    <lineage>
        <taxon>Eukaryota</taxon>
        <taxon>Viridiplantae</taxon>
        <taxon>Streptophyta</taxon>
        <taxon>Embryophyta</taxon>
        <taxon>Tracheophyta</taxon>
        <taxon>Spermatophyta</taxon>
        <taxon>Magnoliopsida</taxon>
        <taxon>eudicotyledons</taxon>
        <taxon>Gunneridae</taxon>
        <taxon>Pentapetalae</taxon>
        <taxon>rosids</taxon>
        <taxon>fabids</taxon>
        <taxon>Fabales</taxon>
        <taxon>Fabaceae</taxon>
        <taxon>Caesalpinioideae</taxon>
        <taxon>Cassia clade</taxon>
        <taxon>Senna</taxon>
    </lineage>
</organism>
<comment type="caution">
    <text evidence="1">The sequence shown here is derived from an EMBL/GenBank/DDBJ whole genome shotgun (WGS) entry which is preliminary data.</text>
</comment>
<sequence>MAIPDLSYSNQEFLYLPSFQVSLEISQDLSNPEVQDI</sequence>
<name>A0A834TS27_9FABA</name>